<evidence type="ECO:0000256" key="3">
    <source>
        <dbReference type="ARBA" id="ARBA00022475"/>
    </source>
</evidence>
<reference evidence="10" key="1">
    <citation type="submission" date="2014-03" db="EMBL/GenBank/DDBJ databases">
        <authorList>
            <person name="Genoscope - CEA"/>
        </authorList>
    </citation>
    <scope>NUCLEOTIDE SEQUENCE [LARGE SCALE GENOMIC DNA]</scope>
    <source>
        <strain evidence="10">CF27</strain>
    </source>
</reference>
<evidence type="ECO:0000256" key="5">
    <source>
        <dbReference type="ARBA" id="ARBA00022989"/>
    </source>
</evidence>
<keyword evidence="3 9" id="KW-1003">Cell membrane</keyword>
<dbReference type="RefSeq" id="WP_035194778.1">
    <property type="nucleotide sequence ID" value="NZ_CCCS020000052.1"/>
</dbReference>
<accession>A0A060UTB6</accession>
<keyword evidence="9" id="KW-0997">Cell inner membrane</keyword>
<evidence type="ECO:0000313" key="14">
    <source>
        <dbReference type="Proteomes" id="UP000193925"/>
    </source>
</evidence>
<dbReference type="GO" id="GO:0005886">
    <property type="term" value="C:plasma membrane"/>
    <property type="evidence" value="ECO:0007669"/>
    <property type="project" value="UniProtKB-SubCell"/>
</dbReference>
<comment type="subcellular location">
    <subcellularLocation>
        <location evidence="9">Cell inner membrane</location>
        <topology evidence="9">Multi-pass membrane protein</topology>
    </subcellularLocation>
    <subcellularLocation>
        <location evidence="1">Membrane</location>
        <topology evidence="1">Multi-pass membrane protein</topology>
    </subcellularLocation>
</comment>
<dbReference type="GO" id="GO:0008381">
    <property type="term" value="F:mechanosensitive monoatomic ion channel activity"/>
    <property type="evidence" value="ECO:0007669"/>
    <property type="project" value="UniProtKB-UniRule"/>
</dbReference>
<evidence type="ECO:0000256" key="7">
    <source>
        <dbReference type="ARBA" id="ARBA00023136"/>
    </source>
</evidence>
<keyword evidence="6 9" id="KW-0406">Ion transport</keyword>
<evidence type="ECO:0000256" key="1">
    <source>
        <dbReference type="ARBA" id="ARBA00004141"/>
    </source>
</evidence>
<evidence type="ECO:0000256" key="9">
    <source>
        <dbReference type="HAMAP-Rule" id="MF_00115"/>
    </source>
</evidence>
<dbReference type="InterPro" id="IPR001185">
    <property type="entry name" value="MS_channel"/>
</dbReference>
<dbReference type="Proteomes" id="UP000193925">
    <property type="component" value="Chromosome AFERRI"/>
</dbReference>
<keyword evidence="2 9" id="KW-0813">Transport</keyword>
<comment type="similarity">
    <text evidence="9">Belongs to the MscL family.</text>
</comment>
<dbReference type="EMBL" id="LT841305">
    <property type="protein sequence ID" value="SMH66060.1"/>
    <property type="molecule type" value="Genomic_DNA"/>
</dbReference>
<keyword evidence="14" id="KW-1185">Reference proteome</keyword>
<comment type="subunit">
    <text evidence="9">Homopentamer.</text>
</comment>
<feature type="transmembrane region" description="Helical" evidence="9">
    <location>
        <begin position="21"/>
        <end position="44"/>
    </location>
</feature>
<comment type="function">
    <text evidence="9">Channel that opens in response to stretch forces in the membrane lipid bilayer. May participate in the regulation of osmotic pressure changes within the cell.</text>
</comment>
<evidence type="ECO:0000256" key="8">
    <source>
        <dbReference type="ARBA" id="ARBA00023303"/>
    </source>
</evidence>
<dbReference type="Pfam" id="PF01741">
    <property type="entry name" value="MscL"/>
    <property type="match status" value="1"/>
</dbReference>
<reference evidence="11 13" key="3">
    <citation type="submission" date="2016-07" db="EMBL/GenBank/DDBJ databases">
        <title>Draft genome of a psychrotolerant acidophile Acidithiobacillus ferrivorans strain YL15.</title>
        <authorList>
            <person name="Peng T."/>
            <person name="Ma L."/>
            <person name="Nan M."/>
            <person name="An N."/>
            <person name="Wang M."/>
            <person name="Qiu G."/>
            <person name="Zeng W."/>
        </authorList>
    </citation>
    <scope>NUCLEOTIDE SEQUENCE [LARGE SCALE GENOMIC DNA]</scope>
    <source>
        <strain evidence="11 13">YL15</strain>
    </source>
</reference>
<evidence type="ECO:0000313" key="11">
    <source>
        <dbReference type="EMBL" id="OCB03724.1"/>
    </source>
</evidence>
<keyword evidence="5 9" id="KW-1133">Transmembrane helix</keyword>
<dbReference type="HAMAP" id="MF_00115">
    <property type="entry name" value="MscL"/>
    <property type="match status" value="1"/>
</dbReference>
<evidence type="ECO:0000313" key="12">
    <source>
        <dbReference type="EMBL" id="SMH66060.1"/>
    </source>
</evidence>
<dbReference type="SUPFAM" id="SSF81330">
    <property type="entry name" value="Gated mechanosensitive channel"/>
    <property type="match status" value="1"/>
</dbReference>
<keyword evidence="8 9" id="KW-0407">Ion channel</keyword>
<dbReference type="PANTHER" id="PTHR30266">
    <property type="entry name" value="MECHANOSENSITIVE CHANNEL MSCL"/>
    <property type="match status" value="1"/>
</dbReference>
<protein>
    <recommendedName>
        <fullName evidence="9">Large-conductance mechanosensitive channel</fullName>
    </recommendedName>
</protein>
<reference evidence="10" key="2">
    <citation type="submission" date="2014-07" db="EMBL/GenBank/DDBJ databases">
        <title>Initial genome analysis of the psychrotolerant acidophile Acidithiobacillus ferrivorans CF27: insights into iron and sulfur oxidation pathways and into biofilm formation.</title>
        <authorList>
            <person name="Talla E."/>
            <person name="Hedrich S."/>
            <person name="Mangenot S."/>
            <person name="Ji B."/>
            <person name="Johnson D.B."/>
            <person name="Barbe V."/>
            <person name="Bonnefoy V."/>
        </authorList>
    </citation>
    <scope>NUCLEOTIDE SEQUENCE [LARGE SCALE GENOMIC DNA]</scope>
    <source>
        <strain evidence="10">CF27</strain>
    </source>
</reference>
<dbReference type="Proteomes" id="UP000093129">
    <property type="component" value="Unassembled WGS sequence"/>
</dbReference>
<evidence type="ECO:0000256" key="2">
    <source>
        <dbReference type="ARBA" id="ARBA00022448"/>
    </source>
</evidence>
<dbReference type="PRINTS" id="PR01264">
    <property type="entry name" value="MECHCHANNEL"/>
</dbReference>
<organism evidence="10">
    <name type="scientific">Acidithiobacillus ferrivorans</name>
    <dbReference type="NCBI Taxonomy" id="160808"/>
    <lineage>
        <taxon>Bacteria</taxon>
        <taxon>Pseudomonadati</taxon>
        <taxon>Pseudomonadota</taxon>
        <taxon>Acidithiobacillia</taxon>
        <taxon>Acidithiobacillales</taxon>
        <taxon>Acidithiobacillaceae</taxon>
        <taxon>Acidithiobacillus</taxon>
    </lineage>
</organism>
<dbReference type="Gene3D" id="1.10.1200.120">
    <property type="entry name" value="Large-conductance mechanosensitive channel, MscL, domain 1"/>
    <property type="match status" value="1"/>
</dbReference>
<dbReference type="EMBL" id="MASQ01000051">
    <property type="protein sequence ID" value="OCB03724.1"/>
    <property type="molecule type" value="Genomic_DNA"/>
</dbReference>
<evidence type="ECO:0000256" key="4">
    <source>
        <dbReference type="ARBA" id="ARBA00022692"/>
    </source>
</evidence>
<reference evidence="12 14" key="4">
    <citation type="submission" date="2017-03" db="EMBL/GenBank/DDBJ databases">
        <authorList>
            <person name="Regsiter A."/>
            <person name="William W."/>
        </authorList>
    </citation>
    <scope>NUCLEOTIDE SEQUENCE [LARGE SCALE GENOMIC DNA]</scope>
    <source>
        <strain evidence="12">PRJEB5721</strain>
    </source>
</reference>
<dbReference type="EMBL" id="CCCS020000052">
    <property type="protein sequence ID" value="CDQ11655.1"/>
    <property type="molecule type" value="Genomic_DNA"/>
</dbReference>
<keyword evidence="4 9" id="KW-0812">Transmembrane</keyword>
<dbReference type="PANTHER" id="PTHR30266:SF2">
    <property type="entry name" value="LARGE-CONDUCTANCE MECHANOSENSITIVE CHANNEL"/>
    <property type="match status" value="1"/>
</dbReference>
<evidence type="ECO:0000256" key="6">
    <source>
        <dbReference type="ARBA" id="ARBA00023065"/>
    </source>
</evidence>
<dbReference type="NCBIfam" id="TIGR00220">
    <property type="entry name" value="mscL"/>
    <property type="match status" value="1"/>
</dbReference>
<sequence>MLKAFAKDFKIFLQRGNVIDLAVAFVIGTAFSAIVTSLVSNLIMPPIGMLLDKVDFSNLYIVLKEGTVPGPYQTLEAARKVGAVTVNYGLFITSLISFFIIALVIFSIVRIINKLYTRPATAVTTKTCPFCASTIPLAATRCPNCTSQLGS</sequence>
<evidence type="ECO:0000313" key="10">
    <source>
        <dbReference type="EMBL" id="CDQ11655.1"/>
    </source>
</evidence>
<feature type="transmembrane region" description="Helical" evidence="9">
    <location>
        <begin position="88"/>
        <end position="109"/>
    </location>
</feature>
<name>A0A060UTB6_9PROT</name>
<dbReference type="AlphaFoldDB" id="A0A060UTB6"/>
<proteinExistence type="inferred from homology"/>
<dbReference type="InterPro" id="IPR036019">
    <property type="entry name" value="MscL_channel"/>
</dbReference>
<evidence type="ECO:0000313" key="13">
    <source>
        <dbReference type="Proteomes" id="UP000093129"/>
    </source>
</evidence>
<keyword evidence="7 9" id="KW-0472">Membrane</keyword>
<gene>
    <name evidence="9 10" type="primary">mscL</name>
    <name evidence="12" type="ORF">AFERRI_20849</name>
    <name evidence="10" type="ORF">AFERRI_560204</name>
    <name evidence="11" type="ORF">BBC27_06580</name>
</gene>
<dbReference type="InterPro" id="IPR037673">
    <property type="entry name" value="MSC/AndL"/>
</dbReference>